<sequence length="47" mass="5165">MLQPFTDTHYPIRQHGIITKMTSDGADAQSTHTTPQSLSSAVKQHEA</sequence>
<dbReference type="AlphaFoldDB" id="D1QUM0"/>
<organism evidence="2 3">
    <name type="scientific">Segatella oris F0302</name>
    <dbReference type="NCBI Taxonomy" id="649760"/>
    <lineage>
        <taxon>Bacteria</taxon>
        <taxon>Pseudomonadati</taxon>
        <taxon>Bacteroidota</taxon>
        <taxon>Bacteroidia</taxon>
        <taxon>Bacteroidales</taxon>
        <taxon>Prevotellaceae</taxon>
        <taxon>Segatella</taxon>
    </lineage>
</organism>
<reference evidence="2 3" key="1">
    <citation type="submission" date="2009-11" db="EMBL/GenBank/DDBJ databases">
        <authorList>
            <person name="Weinstock G."/>
            <person name="Sodergren E."/>
            <person name="Clifton S."/>
            <person name="Fulton L."/>
            <person name="Fulton B."/>
            <person name="Courtney L."/>
            <person name="Fronick C."/>
            <person name="Harrison M."/>
            <person name="Strong C."/>
            <person name="Farmer C."/>
            <person name="Delahaunty K."/>
            <person name="Markovic C."/>
            <person name="Hall O."/>
            <person name="Minx P."/>
            <person name="Tomlinson C."/>
            <person name="Mitreva M."/>
            <person name="Nelson J."/>
            <person name="Hou S."/>
            <person name="Wollam A."/>
            <person name="Pepin K.H."/>
            <person name="Johnson M."/>
            <person name="Bhonagiri V."/>
            <person name="Nash W.E."/>
            <person name="Warren W."/>
            <person name="Chinwalla A."/>
            <person name="Mardis E.R."/>
            <person name="Wilson R.K."/>
        </authorList>
    </citation>
    <scope>NUCLEOTIDE SEQUENCE [LARGE SCALE GENOMIC DNA]</scope>
    <source>
        <strain evidence="2 3">F0302</strain>
    </source>
</reference>
<evidence type="ECO:0000313" key="2">
    <source>
        <dbReference type="EMBL" id="EFB30966.1"/>
    </source>
</evidence>
<dbReference type="HOGENOM" id="CLU_3171697_0_0_10"/>
<protein>
    <submittedName>
        <fullName evidence="2">Uncharacterized protein</fullName>
    </submittedName>
</protein>
<feature type="compositionally biased region" description="Polar residues" evidence="1">
    <location>
        <begin position="28"/>
        <end position="47"/>
    </location>
</feature>
<dbReference type="STRING" id="649760.HMPREF0971_02706"/>
<dbReference type="Proteomes" id="UP000004079">
    <property type="component" value="Unassembled WGS sequence"/>
</dbReference>
<feature type="region of interest" description="Disordered" evidence="1">
    <location>
        <begin position="1"/>
        <end position="47"/>
    </location>
</feature>
<accession>D1QUM0</accession>
<dbReference type="EMBL" id="ACUZ02000048">
    <property type="protein sequence ID" value="EFB30966.1"/>
    <property type="molecule type" value="Genomic_DNA"/>
</dbReference>
<proteinExistence type="predicted"/>
<comment type="caution">
    <text evidence="2">The sequence shown here is derived from an EMBL/GenBank/DDBJ whole genome shotgun (WGS) entry which is preliminary data.</text>
</comment>
<name>D1QUM0_9BACT</name>
<evidence type="ECO:0000313" key="3">
    <source>
        <dbReference type="Proteomes" id="UP000004079"/>
    </source>
</evidence>
<evidence type="ECO:0000256" key="1">
    <source>
        <dbReference type="SAM" id="MobiDB-lite"/>
    </source>
</evidence>
<gene>
    <name evidence="2" type="ORF">HMPREF0971_02706</name>
</gene>